<dbReference type="CDD" id="cd12107">
    <property type="entry name" value="Hemerythrin"/>
    <property type="match status" value="1"/>
</dbReference>
<dbReference type="GO" id="GO:0046872">
    <property type="term" value="F:metal ion binding"/>
    <property type="evidence" value="ECO:0007669"/>
    <property type="project" value="UniProtKB-KW"/>
</dbReference>
<dbReference type="RefSeq" id="WP_034434960.1">
    <property type="nucleotide sequence ID" value="NZ_CBTK010000257.1"/>
</dbReference>
<evidence type="ECO:0000256" key="2">
    <source>
        <dbReference type="ARBA" id="ARBA00022621"/>
    </source>
</evidence>
<evidence type="ECO:0000256" key="1">
    <source>
        <dbReference type="ARBA" id="ARBA00010587"/>
    </source>
</evidence>
<evidence type="ECO:0000313" key="6">
    <source>
        <dbReference type="EMBL" id="CDH46306.1"/>
    </source>
</evidence>
<dbReference type="InterPro" id="IPR012827">
    <property type="entry name" value="Hemerythrin_metal-bd"/>
</dbReference>
<gene>
    <name evidence="6" type="ORF">BN874_420019</name>
</gene>
<sequence>MSKFVEWSNELSVGIEEIDAQHQILVDLLNEVHEAIQRRQGVEVTQDIIRRLDEYTRVHFAVEESLMRILHYPEYERHKEEHDKLIGQLTELRNKMNAGKSSISFDLAQFLKMWLTKHIMEGDKRYTAHFLAQGIKPELSKSSWSQRFWRSLGGN</sequence>
<name>A0A7U7GED1_9GAMM</name>
<dbReference type="OrthoDB" id="1122424at2"/>
<dbReference type="PROSITE" id="PS00550">
    <property type="entry name" value="HEMERYTHRINS"/>
    <property type="match status" value="1"/>
</dbReference>
<dbReference type="EMBL" id="CBTK010000257">
    <property type="protein sequence ID" value="CDH46306.1"/>
    <property type="molecule type" value="Genomic_DNA"/>
</dbReference>
<dbReference type="NCBIfam" id="TIGR02481">
    <property type="entry name" value="hemeryth_dom"/>
    <property type="match status" value="1"/>
</dbReference>
<feature type="domain" description="Hemerythrin-like" evidence="5">
    <location>
        <begin position="14"/>
        <end position="125"/>
    </location>
</feature>
<dbReference type="InterPro" id="IPR035938">
    <property type="entry name" value="Hemerythrin-like_sf"/>
</dbReference>
<accession>A0A7U7GED1</accession>
<evidence type="ECO:0000259" key="5">
    <source>
        <dbReference type="Pfam" id="PF01814"/>
    </source>
</evidence>
<proteinExistence type="inferred from homology"/>
<keyword evidence="2" id="KW-0561">Oxygen transport</keyword>
<keyword evidence="4" id="KW-0408">Iron</keyword>
<dbReference type="Proteomes" id="UP000019184">
    <property type="component" value="Unassembled WGS sequence"/>
</dbReference>
<keyword evidence="7" id="KW-1185">Reference proteome</keyword>
<comment type="caution">
    <text evidence="6">The sequence shown here is derived from an EMBL/GenBank/DDBJ whole genome shotgun (WGS) entry which is preliminary data.</text>
</comment>
<keyword evidence="3" id="KW-0479">Metal-binding</keyword>
<dbReference type="AlphaFoldDB" id="A0A7U7GED1"/>
<dbReference type="InterPro" id="IPR050669">
    <property type="entry name" value="Hemerythrin"/>
</dbReference>
<dbReference type="InterPro" id="IPR016131">
    <property type="entry name" value="Haemerythrin_Fe_BS"/>
</dbReference>
<evidence type="ECO:0000256" key="4">
    <source>
        <dbReference type="ARBA" id="ARBA00023004"/>
    </source>
</evidence>
<evidence type="ECO:0000256" key="3">
    <source>
        <dbReference type="ARBA" id="ARBA00022723"/>
    </source>
</evidence>
<dbReference type="Gene3D" id="1.20.120.50">
    <property type="entry name" value="Hemerythrin-like"/>
    <property type="match status" value="1"/>
</dbReference>
<dbReference type="GO" id="GO:0005344">
    <property type="term" value="F:oxygen carrier activity"/>
    <property type="evidence" value="ECO:0007669"/>
    <property type="project" value="UniProtKB-KW"/>
</dbReference>
<dbReference type="InterPro" id="IPR012312">
    <property type="entry name" value="Hemerythrin-like"/>
</dbReference>
<protein>
    <submittedName>
        <fullName evidence="6">Hemerythrin-like protein</fullName>
    </submittedName>
</protein>
<reference evidence="6 7" key="1">
    <citation type="journal article" date="2014" name="ISME J.">
        <title>Candidatus Competibacter-lineage genomes retrieved from metagenomes reveal functional metabolic diversity.</title>
        <authorList>
            <person name="McIlroy S.J."/>
            <person name="Albertsen M."/>
            <person name="Andresen E.K."/>
            <person name="Saunders A.M."/>
            <person name="Kristiansen R."/>
            <person name="Stokholm-Bjerregaard M."/>
            <person name="Nielsen K.L."/>
            <person name="Nielsen P.H."/>
        </authorList>
    </citation>
    <scope>NUCLEOTIDE SEQUENCE [LARGE SCALE GENOMIC DNA]</scope>
    <source>
        <strain evidence="6 7">Run_B_J11</strain>
    </source>
</reference>
<dbReference type="SUPFAM" id="SSF47188">
    <property type="entry name" value="Hemerythrin-like"/>
    <property type="match status" value="1"/>
</dbReference>
<dbReference type="PANTHER" id="PTHR37164">
    <property type="entry name" value="BACTERIOHEMERYTHRIN"/>
    <property type="match status" value="1"/>
</dbReference>
<dbReference type="Pfam" id="PF01814">
    <property type="entry name" value="Hemerythrin"/>
    <property type="match status" value="1"/>
</dbReference>
<dbReference type="PANTHER" id="PTHR37164:SF1">
    <property type="entry name" value="BACTERIOHEMERYTHRIN"/>
    <property type="match status" value="1"/>
</dbReference>
<comment type="similarity">
    <text evidence="1">Belongs to the hemerythrin family.</text>
</comment>
<dbReference type="NCBIfam" id="NF033749">
    <property type="entry name" value="bact_hemeryth"/>
    <property type="match status" value="1"/>
</dbReference>
<organism evidence="6 7">
    <name type="scientific">Candidatus Contendobacter odensis Run_B_J11</name>
    <dbReference type="NCBI Taxonomy" id="1400861"/>
    <lineage>
        <taxon>Bacteria</taxon>
        <taxon>Pseudomonadati</taxon>
        <taxon>Pseudomonadota</taxon>
        <taxon>Gammaproteobacteria</taxon>
        <taxon>Candidatus Competibacteraceae</taxon>
        <taxon>Candidatus Contendibacter</taxon>
    </lineage>
</organism>
<evidence type="ECO:0000313" key="7">
    <source>
        <dbReference type="Proteomes" id="UP000019184"/>
    </source>
</evidence>
<keyword evidence="2" id="KW-0813">Transport</keyword>